<dbReference type="Pfam" id="PF10094">
    <property type="entry name" value="DUF2332"/>
    <property type="match status" value="2"/>
</dbReference>
<comment type="caution">
    <text evidence="1">The sequence shown here is derived from an EMBL/GenBank/DDBJ whole genome shotgun (WGS) entry which is preliminary data.</text>
</comment>
<sequence length="382" mass="41488">MLTGIDERGQHPDMPYEDLARLFAAAPRLFATSPLYGRLGAVVAADERLLAIAAEARPGQVPTNLLFAAVHYLLLRDPSHELAAWYPTTGAERAPERDPGPAFTDFCLGRRAELVALMRGRLVQTNVVKRATALRLGLAAVARMTERSEGIEGAAPTSRPSEGPLTDEPVTLIEVGCSAGLLLRFDEYRHDLGGRTWGRPASPVEIRTRWRGAGPAPDLGPLPAIADRVGIDLHPVDVTDPDERLWLRALIWPENRAQADLQDAALRVVAADPPRTVAGDVVEVLPRVVADVPAGTPVVVFHAATRLHVAEDRRARFDEVIAAVGRTHRLFHLSLEGAPEFDLLCFAVRLRHGDGAERLLALADGHVEWIAGPEDGPPREDD</sequence>
<protein>
    <submittedName>
        <fullName evidence="1">DUF2332 domain-containing protein</fullName>
    </submittedName>
</protein>
<proteinExistence type="predicted"/>
<gene>
    <name evidence="1" type="ORF">GCM10023195_44650</name>
</gene>
<evidence type="ECO:0000313" key="1">
    <source>
        <dbReference type="EMBL" id="GAA4610691.1"/>
    </source>
</evidence>
<reference evidence="2" key="1">
    <citation type="journal article" date="2019" name="Int. J. Syst. Evol. Microbiol.">
        <title>The Global Catalogue of Microorganisms (GCM) 10K type strain sequencing project: providing services to taxonomists for standard genome sequencing and annotation.</title>
        <authorList>
            <consortium name="The Broad Institute Genomics Platform"/>
            <consortium name="The Broad Institute Genome Sequencing Center for Infectious Disease"/>
            <person name="Wu L."/>
            <person name="Ma J."/>
        </authorList>
    </citation>
    <scope>NUCLEOTIDE SEQUENCE [LARGE SCALE GENOMIC DNA]</scope>
    <source>
        <strain evidence="2">JCM 17938</strain>
    </source>
</reference>
<name>A0ABP8TPW5_9ACTN</name>
<dbReference type="Proteomes" id="UP001500212">
    <property type="component" value="Unassembled WGS sequence"/>
</dbReference>
<dbReference type="InterPro" id="IPR011200">
    <property type="entry name" value="UCP012608"/>
</dbReference>
<accession>A0ABP8TPW5</accession>
<organism evidence="1 2">
    <name type="scientific">Actinoallomurus liliacearum</name>
    <dbReference type="NCBI Taxonomy" id="1080073"/>
    <lineage>
        <taxon>Bacteria</taxon>
        <taxon>Bacillati</taxon>
        <taxon>Actinomycetota</taxon>
        <taxon>Actinomycetes</taxon>
        <taxon>Streptosporangiales</taxon>
        <taxon>Thermomonosporaceae</taxon>
        <taxon>Actinoallomurus</taxon>
    </lineage>
</organism>
<evidence type="ECO:0000313" key="2">
    <source>
        <dbReference type="Proteomes" id="UP001500212"/>
    </source>
</evidence>
<keyword evidence="2" id="KW-1185">Reference proteome</keyword>
<dbReference type="EMBL" id="BAABHJ010000012">
    <property type="protein sequence ID" value="GAA4610691.1"/>
    <property type="molecule type" value="Genomic_DNA"/>
</dbReference>